<dbReference type="STRING" id="227084.SAMN05421855_10457"/>
<keyword evidence="1" id="KW-0175">Coiled coil</keyword>
<dbReference type="Proteomes" id="UP000199321">
    <property type="component" value="Unassembled WGS sequence"/>
</dbReference>
<feature type="coiled-coil region" evidence="1">
    <location>
        <begin position="414"/>
        <end position="441"/>
    </location>
</feature>
<accession>A0A1G7HG99</accession>
<dbReference type="AlphaFoldDB" id="A0A1G7HG99"/>
<dbReference type="OrthoDB" id="1090083at2"/>
<evidence type="ECO:0000313" key="3">
    <source>
        <dbReference type="Proteomes" id="UP000199321"/>
    </source>
</evidence>
<proteinExistence type="predicted"/>
<evidence type="ECO:0000256" key="1">
    <source>
        <dbReference type="SAM" id="Coils"/>
    </source>
</evidence>
<keyword evidence="3" id="KW-1185">Reference proteome</keyword>
<evidence type="ECO:0000313" key="2">
    <source>
        <dbReference type="EMBL" id="SDE99059.1"/>
    </source>
</evidence>
<dbReference type="EMBL" id="FNBA01000004">
    <property type="protein sequence ID" value="SDE99059.1"/>
    <property type="molecule type" value="Genomic_DNA"/>
</dbReference>
<name>A0A1G7HG99_9FLAO</name>
<protein>
    <submittedName>
        <fullName evidence="2">Uncharacterized protein</fullName>
    </submittedName>
</protein>
<reference evidence="2 3" key="1">
    <citation type="submission" date="2016-10" db="EMBL/GenBank/DDBJ databases">
        <authorList>
            <person name="de Groot N.N."/>
        </authorList>
    </citation>
    <scope>NUCLEOTIDE SEQUENCE [LARGE SCALE GENOMIC DNA]</scope>
    <source>
        <strain evidence="2 3">DSM 16195</strain>
    </source>
</reference>
<gene>
    <name evidence="2" type="ORF">SAMN05421855_10457</name>
</gene>
<sequence length="610" mass="69818">MRDNSKEQIKNRMIAKAAAMWGVAANEIEMSFDPIVSLLISACASEIEKISAEVDESQTRITEKVIQLMTPETANGPKPAQAILYAEPIEDTVLIKPEFLFNYRKRNTYQNTSVQYKDVYFSPVQEFKLLNGNIQFLAMGDTIVEQGEKKSRKVILKNSKKVNLPPSTLYLGISSEVKTLSFKNISIYFELQGGATKKELFYHHLRNAEWFVAGRKLEVINGMSTSNKEQILDLKSIFEDVSNKTNNTSNQIVNSFSKNYCTIKDTKGVKDSSFEEVETLFEKNKIKTDESLRWIKIVFPRIVDHSILEHVYCSLNSFPALNRELNNFTYQIKEYINILPIKTEDLFFDIKSIVNTDGKKYKARSKDNSNEDKGTFVMRSDNVGKLDKRKAKEYIVYLIELLKDESASFSFLNNDFLHNNLKGLNQLISLLEKKVSESSNDVTQTNYVVLKPYKPNESLIVDYWTTNGVEGNNIKTGSELSIYKGIGVNNKNAYFMTTSFGGKDDLSMKDRLNSYRRSLLSRDRIVTKEDVKALCYELYGDKIESVEIKRGYTKAIDLNKGLVQCIDVILHPSSQVATEEEEWEAINSNLLYFLEKNSINVFPYKIKILN</sequence>
<organism evidence="2 3">
    <name type="scientific">Ulvibacter litoralis</name>
    <dbReference type="NCBI Taxonomy" id="227084"/>
    <lineage>
        <taxon>Bacteria</taxon>
        <taxon>Pseudomonadati</taxon>
        <taxon>Bacteroidota</taxon>
        <taxon>Flavobacteriia</taxon>
        <taxon>Flavobacteriales</taxon>
        <taxon>Flavobacteriaceae</taxon>
        <taxon>Ulvibacter</taxon>
    </lineage>
</organism>